<reference evidence="4 5" key="1">
    <citation type="submission" date="2017-11" db="EMBL/GenBank/DDBJ databases">
        <title>De novo assembly and phasing of dikaryotic genomes from two isolates of Puccinia coronata f. sp. avenae, the causal agent of oat crown rust.</title>
        <authorList>
            <person name="Miller M.E."/>
            <person name="Zhang Y."/>
            <person name="Omidvar V."/>
            <person name="Sperschneider J."/>
            <person name="Schwessinger B."/>
            <person name="Raley C."/>
            <person name="Palmer J.M."/>
            <person name="Garnica D."/>
            <person name="Upadhyaya N."/>
            <person name="Rathjen J."/>
            <person name="Taylor J.M."/>
            <person name="Park R.F."/>
            <person name="Dodds P.N."/>
            <person name="Hirsch C.D."/>
            <person name="Kianian S.F."/>
            <person name="Figueroa M."/>
        </authorList>
    </citation>
    <scope>NUCLEOTIDE SEQUENCE [LARGE SCALE GENOMIC DNA]</scope>
    <source>
        <strain evidence="2">12NC29</strain>
        <strain evidence="3">12SD80</strain>
    </source>
</reference>
<dbReference type="Proteomes" id="UP000235388">
    <property type="component" value="Unassembled WGS sequence"/>
</dbReference>
<name>A0A2N5VL61_9BASI</name>
<sequence>MLSTLLSFTLIALSFSSFSQAIPVNSELDALTGRVNPTASNYVAAHPRETRGYDPNIIPGGKIHILQPRSVLPRFSDLEGPFGTIYEKHRKAILVSNTPLYAENLDSWKKTTQSYRDLPSDEQTVIRKWLHHHFDRSFRQSAGIEHLRNYIWSLSQSIREPTEIWWKESLFVEAAGYPQAFFDLVALGDLLGFSRRSVNFNIDEHDVDKVANRIAQILTMNVDDIRSTKCTRTSALPTNLLMKYVDENGVSLYESRMGQLMACLLKHFGRATDDQKVKIMKMLYLFIGFTPEEAETRAGTSMYAGNRKVVKALQFNIPKYQYISRLLINEMVQIPTPQP</sequence>
<evidence type="ECO:0000313" key="5">
    <source>
        <dbReference type="Proteomes" id="UP000235392"/>
    </source>
</evidence>
<feature type="chain" id="PRO_5015084033" evidence="1">
    <location>
        <begin position="22"/>
        <end position="339"/>
    </location>
</feature>
<dbReference type="OrthoDB" id="2507258at2759"/>
<comment type="caution">
    <text evidence="3">The sequence shown here is derived from an EMBL/GenBank/DDBJ whole genome shotgun (WGS) entry which is preliminary data.</text>
</comment>
<evidence type="ECO:0000313" key="4">
    <source>
        <dbReference type="Proteomes" id="UP000235388"/>
    </source>
</evidence>
<evidence type="ECO:0000313" key="3">
    <source>
        <dbReference type="EMBL" id="PLW50729.1"/>
    </source>
</evidence>
<accession>A0A2N5VL61</accession>
<dbReference type="EMBL" id="PGCJ01000804">
    <property type="protein sequence ID" value="PLW20022.1"/>
    <property type="molecule type" value="Genomic_DNA"/>
</dbReference>
<organism evidence="3 5">
    <name type="scientific">Puccinia coronata f. sp. avenae</name>
    <dbReference type="NCBI Taxonomy" id="200324"/>
    <lineage>
        <taxon>Eukaryota</taxon>
        <taxon>Fungi</taxon>
        <taxon>Dikarya</taxon>
        <taxon>Basidiomycota</taxon>
        <taxon>Pucciniomycotina</taxon>
        <taxon>Pucciniomycetes</taxon>
        <taxon>Pucciniales</taxon>
        <taxon>Pucciniaceae</taxon>
        <taxon>Puccinia</taxon>
    </lineage>
</organism>
<keyword evidence="4" id="KW-1185">Reference proteome</keyword>
<protein>
    <submittedName>
        <fullName evidence="3">Uncharacterized protein</fullName>
    </submittedName>
</protein>
<dbReference type="AlphaFoldDB" id="A0A2N5VL61"/>
<dbReference type="Proteomes" id="UP000235392">
    <property type="component" value="Unassembled WGS sequence"/>
</dbReference>
<evidence type="ECO:0000313" key="2">
    <source>
        <dbReference type="EMBL" id="PLW20022.1"/>
    </source>
</evidence>
<keyword evidence="1" id="KW-0732">Signal</keyword>
<feature type="signal peptide" evidence="1">
    <location>
        <begin position="1"/>
        <end position="21"/>
    </location>
</feature>
<dbReference type="EMBL" id="PGCI01000009">
    <property type="protein sequence ID" value="PLW50729.1"/>
    <property type="molecule type" value="Genomic_DNA"/>
</dbReference>
<evidence type="ECO:0000256" key="1">
    <source>
        <dbReference type="SAM" id="SignalP"/>
    </source>
</evidence>
<gene>
    <name evidence="2" type="ORF">PCANC_10185</name>
    <name evidence="3" type="ORF">PCASD_00645</name>
</gene>
<proteinExistence type="predicted"/>